<evidence type="ECO:0000259" key="3">
    <source>
        <dbReference type="Pfam" id="PF22725"/>
    </source>
</evidence>
<dbReference type="PANTHER" id="PTHR43818:SF11">
    <property type="entry name" value="BCDNA.GH03377"/>
    <property type="match status" value="1"/>
</dbReference>
<sequence>MTARPVGVAVVGCGTISTQYLDNLTAFPDIRVVACTDLDPSRARQAAERYHIPVVGDTDQVLGHPDVEIVVNLTIPAVHTEVAHAAIAAGKHVYSEKPLALERDAGAALLAAASTAGVRVANAPDTFLGAGLQTAYRMIAEGAIGTPLTALTLMQSPGPESWHPNPAFLFQYGAGPLFDIGPYYLTTLVGAFGPARSVAAVGRRARDSRVVGSGPLAGTAFDVEVPTHVAALLDFTGGQAATSVLSFDSPLARAGFVEITGSEATMALPDPNTFTGTIRLRRAGDDDWSAVPAKGPDTGRGLGVLDLARAVRAGTPHRASGELALHVLELMTAIAASAETGAFVPIGSSCAAPALLPDDFDPYTATL</sequence>
<evidence type="ECO:0000256" key="1">
    <source>
        <dbReference type="ARBA" id="ARBA00023002"/>
    </source>
</evidence>
<dbReference type="RefSeq" id="WP_203960573.1">
    <property type="nucleotide sequence ID" value="NZ_AP023355.1"/>
</dbReference>
<dbReference type="InterPro" id="IPR055170">
    <property type="entry name" value="GFO_IDH_MocA-like_dom"/>
</dbReference>
<keyword evidence="5" id="KW-1185">Reference proteome</keyword>
<feature type="domain" description="Gfo/Idh/MocA-like oxidoreductase N-terminal" evidence="2">
    <location>
        <begin position="7"/>
        <end position="121"/>
    </location>
</feature>
<dbReference type="InterPro" id="IPR036291">
    <property type="entry name" value="NAD(P)-bd_dom_sf"/>
</dbReference>
<dbReference type="Pfam" id="PF01408">
    <property type="entry name" value="GFO_IDH_MocA"/>
    <property type="match status" value="1"/>
</dbReference>
<reference evidence="4 5" key="1">
    <citation type="submission" date="2020-08" db="EMBL/GenBank/DDBJ databases">
        <title>Whole genome shotgun sequence of Actinocatenispora thailandica NBRC 105041.</title>
        <authorList>
            <person name="Komaki H."/>
            <person name="Tamura T."/>
        </authorList>
    </citation>
    <scope>NUCLEOTIDE SEQUENCE [LARGE SCALE GENOMIC DNA]</scope>
    <source>
        <strain evidence="4 5">NBRC 105041</strain>
    </source>
</reference>
<dbReference type="Proteomes" id="UP000611640">
    <property type="component" value="Chromosome"/>
</dbReference>
<dbReference type="InterPro" id="IPR000683">
    <property type="entry name" value="Gfo/Idh/MocA-like_OxRdtase_N"/>
</dbReference>
<proteinExistence type="predicted"/>
<dbReference type="KEGG" id="atl:Athai_12310"/>
<dbReference type="Gene3D" id="3.30.360.10">
    <property type="entry name" value="Dihydrodipicolinate Reductase, domain 2"/>
    <property type="match status" value="1"/>
</dbReference>
<dbReference type="Gene3D" id="3.40.50.720">
    <property type="entry name" value="NAD(P)-binding Rossmann-like Domain"/>
    <property type="match status" value="1"/>
</dbReference>
<dbReference type="GO" id="GO:0000166">
    <property type="term" value="F:nucleotide binding"/>
    <property type="evidence" value="ECO:0007669"/>
    <property type="project" value="InterPro"/>
</dbReference>
<dbReference type="InterPro" id="IPR050463">
    <property type="entry name" value="Gfo/Idh/MocA_oxidrdct_glycsds"/>
</dbReference>
<name>A0A7R7HW34_9ACTN</name>
<evidence type="ECO:0000313" key="4">
    <source>
        <dbReference type="EMBL" id="BCJ33728.1"/>
    </source>
</evidence>
<gene>
    <name evidence="4" type="ORF">Athai_12310</name>
</gene>
<dbReference type="GO" id="GO:0016491">
    <property type="term" value="F:oxidoreductase activity"/>
    <property type="evidence" value="ECO:0007669"/>
    <property type="project" value="UniProtKB-KW"/>
</dbReference>
<evidence type="ECO:0000313" key="5">
    <source>
        <dbReference type="Proteomes" id="UP000611640"/>
    </source>
</evidence>
<protein>
    <submittedName>
        <fullName evidence="4">Oxidoreductase</fullName>
    </submittedName>
</protein>
<accession>A0A7R7HW34</accession>
<dbReference type="SUPFAM" id="SSF55347">
    <property type="entry name" value="Glyceraldehyde-3-phosphate dehydrogenase-like, C-terminal domain"/>
    <property type="match status" value="1"/>
</dbReference>
<dbReference type="SUPFAM" id="SSF51735">
    <property type="entry name" value="NAD(P)-binding Rossmann-fold domains"/>
    <property type="match status" value="1"/>
</dbReference>
<organism evidence="4 5">
    <name type="scientific">Actinocatenispora thailandica</name>
    <dbReference type="NCBI Taxonomy" id="227318"/>
    <lineage>
        <taxon>Bacteria</taxon>
        <taxon>Bacillati</taxon>
        <taxon>Actinomycetota</taxon>
        <taxon>Actinomycetes</taxon>
        <taxon>Micromonosporales</taxon>
        <taxon>Micromonosporaceae</taxon>
        <taxon>Actinocatenispora</taxon>
    </lineage>
</organism>
<dbReference type="EMBL" id="AP023355">
    <property type="protein sequence ID" value="BCJ33728.1"/>
    <property type="molecule type" value="Genomic_DNA"/>
</dbReference>
<keyword evidence="1" id="KW-0560">Oxidoreductase</keyword>
<evidence type="ECO:0000259" key="2">
    <source>
        <dbReference type="Pfam" id="PF01408"/>
    </source>
</evidence>
<feature type="domain" description="GFO/IDH/MocA-like oxidoreductase" evidence="3">
    <location>
        <begin position="133"/>
        <end position="266"/>
    </location>
</feature>
<dbReference type="Pfam" id="PF22725">
    <property type="entry name" value="GFO_IDH_MocA_C3"/>
    <property type="match status" value="1"/>
</dbReference>
<dbReference type="PANTHER" id="PTHR43818">
    <property type="entry name" value="BCDNA.GH03377"/>
    <property type="match status" value="1"/>
</dbReference>
<dbReference type="AlphaFoldDB" id="A0A7R7HW34"/>